<keyword evidence="3" id="KW-1185">Reference proteome</keyword>
<organism evidence="2 3">
    <name type="scientific">Streptococcus moroccensis</name>
    <dbReference type="NCBI Taxonomy" id="1451356"/>
    <lineage>
        <taxon>Bacteria</taxon>
        <taxon>Bacillati</taxon>
        <taxon>Bacillota</taxon>
        <taxon>Bacilli</taxon>
        <taxon>Lactobacillales</taxon>
        <taxon>Streptococcaceae</taxon>
        <taxon>Streptococcus</taxon>
    </lineage>
</organism>
<dbReference type="InterPro" id="IPR052963">
    <property type="entry name" value="Pantetheine_PDE"/>
</dbReference>
<dbReference type="RefSeq" id="WP_307121840.1">
    <property type="nucleotide sequence ID" value="NZ_JAUSTM010000010.1"/>
</dbReference>
<dbReference type="SUPFAM" id="SSF56300">
    <property type="entry name" value="Metallo-dependent phosphatases"/>
    <property type="match status" value="1"/>
</dbReference>
<dbReference type="NCBIfam" id="TIGR03729">
    <property type="entry name" value="acc_ester"/>
    <property type="match status" value="1"/>
</dbReference>
<dbReference type="PANTHER" id="PTHR36492:SF2">
    <property type="entry name" value="[ACYL-CARRIER-PROTEIN] PHOSPHODIESTERASE PPTH"/>
    <property type="match status" value="1"/>
</dbReference>
<sequence>MTKLVIMSDLHIDVNDFGDFEYNTLISLLKEKEISHLHLAGDISNDLEDVTKPFLEKLSQHVHLTYNLGNHDMLGLDEKTIQAQDGQILELPGRSLIHLAGWYDYGFNTTKTDEEHLTSKNFYWFDRKLDRPLSDPEITKDSLDKLERLLLVAKQPAIVAMHFVPHQSFIPDHPYFQRFNAFLGSPRFHNLFVQRQVTDVVFGHLHHRHDRVIGGVRYQARPLGYKREWQMIRQFLKQHPHLVTGPNYELAKRYRDVKDKPEFQEFYQKYLKKELSDALIRYDLSEI</sequence>
<dbReference type="Gene3D" id="3.60.21.10">
    <property type="match status" value="1"/>
</dbReference>
<feature type="domain" description="Calcineurin-like phosphoesterase" evidence="1">
    <location>
        <begin position="3"/>
        <end position="207"/>
    </location>
</feature>
<name>A0ABT9YSF2_9STRE</name>
<evidence type="ECO:0000259" key="1">
    <source>
        <dbReference type="Pfam" id="PF00149"/>
    </source>
</evidence>
<accession>A0ABT9YSF2</accession>
<comment type="caution">
    <text evidence="2">The sequence shown here is derived from an EMBL/GenBank/DDBJ whole genome shotgun (WGS) entry which is preliminary data.</text>
</comment>
<reference evidence="2 3" key="1">
    <citation type="submission" date="2023-07" db="EMBL/GenBank/DDBJ databases">
        <title>Genomic Encyclopedia of Type Strains, Phase IV (KMG-IV): sequencing the most valuable type-strain genomes for metagenomic binning, comparative biology and taxonomic classification.</title>
        <authorList>
            <person name="Goeker M."/>
        </authorList>
    </citation>
    <scope>NUCLEOTIDE SEQUENCE [LARGE SCALE GENOMIC DNA]</scope>
    <source>
        <strain evidence="2 3">DSM 105143</strain>
    </source>
</reference>
<dbReference type="EMBL" id="JAUSTM010000010">
    <property type="protein sequence ID" value="MDQ0222649.1"/>
    <property type="molecule type" value="Genomic_DNA"/>
</dbReference>
<dbReference type="Pfam" id="PF00149">
    <property type="entry name" value="Metallophos"/>
    <property type="match status" value="1"/>
</dbReference>
<protein>
    <submittedName>
        <fullName evidence="2">Phosphoesterase</fullName>
    </submittedName>
</protein>
<dbReference type="InterPro" id="IPR029052">
    <property type="entry name" value="Metallo-depent_PP-like"/>
</dbReference>
<proteinExistence type="predicted"/>
<dbReference type="InterPro" id="IPR004843">
    <property type="entry name" value="Calcineurin-like_PHP"/>
</dbReference>
<evidence type="ECO:0000313" key="3">
    <source>
        <dbReference type="Proteomes" id="UP001223079"/>
    </source>
</evidence>
<dbReference type="PANTHER" id="PTHR36492">
    <property type="match status" value="1"/>
</dbReference>
<dbReference type="InterPro" id="IPR022302">
    <property type="entry name" value="Phosphoesterase_putative"/>
</dbReference>
<dbReference type="Proteomes" id="UP001223079">
    <property type="component" value="Unassembled WGS sequence"/>
</dbReference>
<evidence type="ECO:0000313" key="2">
    <source>
        <dbReference type="EMBL" id="MDQ0222649.1"/>
    </source>
</evidence>
<gene>
    <name evidence="2" type="ORF">J2S23_001206</name>
</gene>